<dbReference type="EMBL" id="MDKC01000036">
    <property type="protein sequence ID" value="ODG90009.1"/>
    <property type="molecule type" value="Genomic_DNA"/>
</dbReference>
<keyword evidence="1" id="KW-0472">Membrane</keyword>
<dbReference type="RefSeq" id="WP_069035338.1">
    <property type="nucleotide sequence ID" value="NZ_MDKC01000036.1"/>
</dbReference>
<sequence length="65" mass="7510">MDVPNFVLKFCIILMILPVTIVCCYFGYLDKNYQIVIFGFALLLFSILGNYFVFTRGNKNSNSEQ</sequence>
<reference evidence="2 3" key="1">
    <citation type="submission" date="2016-07" db="EMBL/GenBank/DDBJ databases">
        <authorList>
            <person name="Townsley L."/>
            <person name="Shank E.A."/>
        </authorList>
    </citation>
    <scope>NUCLEOTIDE SEQUENCE [LARGE SCALE GENOMIC DNA]</scope>
    <source>
        <strain evidence="2 3">CH01</strain>
    </source>
</reference>
<evidence type="ECO:0000313" key="3">
    <source>
        <dbReference type="Proteomes" id="UP000094580"/>
    </source>
</evidence>
<evidence type="ECO:0000256" key="1">
    <source>
        <dbReference type="SAM" id="Phobius"/>
    </source>
</evidence>
<feature type="transmembrane region" description="Helical" evidence="1">
    <location>
        <begin position="35"/>
        <end position="54"/>
    </location>
</feature>
<name>A0ABX2ZNE8_9BACI</name>
<dbReference type="Proteomes" id="UP000094580">
    <property type="component" value="Unassembled WGS sequence"/>
</dbReference>
<keyword evidence="3" id="KW-1185">Reference proteome</keyword>
<comment type="caution">
    <text evidence="2">The sequence shown here is derived from an EMBL/GenBank/DDBJ whole genome shotgun (WGS) entry which is preliminary data.</text>
</comment>
<gene>
    <name evidence="2" type="ORF">BED47_14180</name>
</gene>
<organism evidence="2 3">
    <name type="scientific">Gottfriedia luciferensis</name>
    <dbReference type="NCBI Taxonomy" id="178774"/>
    <lineage>
        <taxon>Bacteria</taxon>
        <taxon>Bacillati</taxon>
        <taxon>Bacillota</taxon>
        <taxon>Bacilli</taxon>
        <taxon>Bacillales</taxon>
        <taxon>Bacillaceae</taxon>
        <taxon>Gottfriedia</taxon>
    </lineage>
</organism>
<evidence type="ECO:0000313" key="2">
    <source>
        <dbReference type="EMBL" id="ODG90009.1"/>
    </source>
</evidence>
<keyword evidence="1" id="KW-0812">Transmembrane</keyword>
<feature type="transmembrane region" description="Helical" evidence="1">
    <location>
        <begin position="6"/>
        <end position="28"/>
    </location>
</feature>
<protein>
    <submittedName>
        <fullName evidence="2">Uncharacterized protein</fullName>
    </submittedName>
</protein>
<accession>A0ABX2ZNE8</accession>
<proteinExistence type="predicted"/>
<keyword evidence="1" id="KW-1133">Transmembrane helix</keyword>